<gene>
    <name evidence="2" type="ORF">MICPUCDRAFT_53272</name>
</gene>
<evidence type="ECO:0000256" key="1">
    <source>
        <dbReference type="SAM" id="Phobius"/>
    </source>
</evidence>
<dbReference type="EMBL" id="GG663748">
    <property type="protein sequence ID" value="EEH52662.1"/>
    <property type="molecule type" value="Genomic_DNA"/>
</dbReference>
<dbReference type="InterPro" id="IPR014729">
    <property type="entry name" value="Rossmann-like_a/b/a_fold"/>
</dbReference>
<proteinExistence type="predicted"/>
<name>C1N6G0_MICPC</name>
<evidence type="ECO:0000313" key="3">
    <source>
        <dbReference type="Proteomes" id="UP000001876"/>
    </source>
</evidence>
<dbReference type="OrthoDB" id="422187at2759"/>
<keyword evidence="3" id="KW-1185">Reference proteome</keyword>
<sequence length="134" mass="15053">MALAWRRPPPKPPPSAPGPRVPLPSIVVVALLLLLLELLRRRRRRDPPAIRRAPASVRSVAIYGLSANPPTSKGGHATLVRKLAEDFDEVWVLPVYSHAFAEKDGELAAYEHRHRVRSIHWSPYDRVRVVNADP</sequence>
<dbReference type="Gene3D" id="3.40.50.620">
    <property type="entry name" value="HUPs"/>
    <property type="match status" value="1"/>
</dbReference>
<reference evidence="2 3" key="1">
    <citation type="journal article" date="2009" name="Science">
        <title>Green evolution and dynamic adaptations revealed by genomes of the marine picoeukaryotes Micromonas.</title>
        <authorList>
            <person name="Worden A.Z."/>
            <person name="Lee J.H."/>
            <person name="Mock T."/>
            <person name="Rouze P."/>
            <person name="Simmons M.P."/>
            <person name="Aerts A.L."/>
            <person name="Allen A.E."/>
            <person name="Cuvelier M.L."/>
            <person name="Derelle E."/>
            <person name="Everett M.V."/>
            <person name="Foulon E."/>
            <person name="Grimwood J."/>
            <person name="Gundlach H."/>
            <person name="Henrissat B."/>
            <person name="Napoli C."/>
            <person name="McDonald S.M."/>
            <person name="Parker M.S."/>
            <person name="Rombauts S."/>
            <person name="Salamov A."/>
            <person name="Von Dassow P."/>
            <person name="Badger J.H."/>
            <person name="Coutinho P.M."/>
            <person name="Demir E."/>
            <person name="Dubchak I."/>
            <person name="Gentemann C."/>
            <person name="Eikrem W."/>
            <person name="Gready J.E."/>
            <person name="John U."/>
            <person name="Lanier W."/>
            <person name="Lindquist E.A."/>
            <person name="Lucas S."/>
            <person name="Mayer K.F."/>
            <person name="Moreau H."/>
            <person name="Not F."/>
            <person name="Otillar R."/>
            <person name="Panaud O."/>
            <person name="Pangilinan J."/>
            <person name="Paulsen I."/>
            <person name="Piegu B."/>
            <person name="Poliakov A."/>
            <person name="Robbens S."/>
            <person name="Schmutz J."/>
            <person name="Toulza E."/>
            <person name="Wyss T."/>
            <person name="Zelensky A."/>
            <person name="Zhou K."/>
            <person name="Armbrust E.V."/>
            <person name="Bhattacharya D."/>
            <person name="Goodenough U.W."/>
            <person name="Van de Peer Y."/>
            <person name="Grigoriev I.V."/>
        </authorList>
    </citation>
    <scope>NUCLEOTIDE SEQUENCE [LARGE SCALE GENOMIC DNA]</scope>
    <source>
        <strain evidence="2 3">CCMP1545</strain>
    </source>
</reference>
<dbReference type="Proteomes" id="UP000001876">
    <property type="component" value="Unassembled WGS sequence"/>
</dbReference>
<keyword evidence="1" id="KW-1133">Transmembrane helix</keyword>
<dbReference type="GeneID" id="9688965"/>
<dbReference type="STRING" id="564608.C1N6G0"/>
<keyword evidence="1" id="KW-0472">Membrane</keyword>
<dbReference type="AlphaFoldDB" id="C1N6G0"/>
<dbReference type="RefSeq" id="XP_003063526.1">
    <property type="nucleotide sequence ID" value="XM_003063480.1"/>
</dbReference>
<organism evidence="3">
    <name type="scientific">Micromonas pusilla (strain CCMP1545)</name>
    <name type="common">Picoplanktonic green alga</name>
    <dbReference type="NCBI Taxonomy" id="564608"/>
    <lineage>
        <taxon>Eukaryota</taxon>
        <taxon>Viridiplantae</taxon>
        <taxon>Chlorophyta</taxon>
        <taxon>Mamiellophyceae</taxon>
        <taxon>Mamiellales</taxon>
        <taxon>Mamiellaceae</taxon>
        <taxon>Micromonas</taxon>
    </lineage>
</organism>
<dbReference type="SUPFAM" id="SSF52374">
    <property type="entry name" value="Nucleotidylyl transferase"/>
    <property type="match status" value="1"/>
</dbReference>
<accession>C1N6G0</accession>
<protein>
    <submittedName>
        <fullName evidence="2">Predicted protein</fullName>
    </submittedName>
</protein>
<dbReference type="KEGG" id="mpp:MICPUCDRAFT_53272"/>
<feature type="transmembrane region" description="Helical" evidence="1">
    <location>
        <begin position="20"/>
        <end position="39"/>
    </location>
</feature>
<keyword evidence="1" id="KW-0812">Transmembrane</keyword>
<evidence type="ECO:0000313" key="2">
    <source>
        <dbReference type="EMBL" id="EEH52662.1"/>
    </source>
</evidence>